<proteinExistence type="predicted"/>
<evidence type="ECO:0000256" key="2">
    <source>
        <dbReference type="ARBA" id="ARBA00022737"/>
    </source>
</evidence>
<feature type="region of interest" description="Disordered" evidence="5">
    <location>
        <begin position="485"/>
        <end position="510"/>
    </location>
</feature>
<evidence type="ECO:0000259" key="6">
    <source>
        <dbReference type="PROSITE" id="PS00028"/>
    </source>
</evidence>
<evidence type="ECO:0000313" key="8">
    <source>
        <dbReference type="Proteomes" id="UP000749559"/>
    </source>
</evidence>
<evidence type="ECO:0000256" key="5">
    <source>
        <dbReference type="SAM" id="MobiDB-lite"/>
    </source>
</evidence>
<dbReference type="GO" id="GO:0005634">
    <property type="term" value="C:nucleus"/>
    <property type="evidence" value="ECO:0007669"/>
    <property type="project" value="TreeGrafter"/>
</dbReference>
<dbReference type="PANTHER" id="PTHR24403:SF67">
    <property type="entry name" value="FI01116P-RELATED"/>
    <property type="match status" value="1"/>
</dbReference>
<dbReference type="InterPro" id="IPR036236">
    <property type="entry name" value="Znf_C2H2_sf"/>
</dbReference>
<dbReference type="GO" id="GO:0010468">
    <property type="term" value="P:regulation of gene expression"/>
    <property type="evidence" value="ECO:0007669"/>
    <property type="project" value="TreeGrafter"/>
</dbReference>
<evidence type="ECO:0000256" key="3">
    <source>
        <dbReference type="ARBA" id="ARBA00022771"/>
    </source>
</evidence>
<keyword evidence="1" id="KW-0479">Metal-binding</keyword>
<reference evidence="7" key="1">
    <citation type="submission" date="2022-03" db="EMBL/GenBank/DDBJ databases">
        <authorList>
            <person name="Martin C."/>
        </authorList>
    </citation>
    <scope>NUCLEOTIDE SEQUENCE</scope>
</reference>
<dbReference type="PROSITE" id="PS00028">
    <property type="entry name" value="ZINC_FINGER_C2H2_1"/>
    <property type="match status" value="1"/>
</dbReference>
<feature type="region of interest" description="Disordered" evidence="5">
    <location>
        <begin position="604"/>
        <end position="627"/>
    </location>
</feature>
<dbReference type="InterPro" id="IPR050688">
    <property type="entry name" value="Zinc_finger/UBP_domain"/>
</dbReference>
<organism evidence="7 8">
    <name type="scientific">Owenia fusiformis</name>
    <name type="common">Polychaete worm</name>
    <dbReference type="NCBI Taxonomy" id="6347"/>
    <lineage>
        <taxon>Eukaryota</taxon>
        <taxon>Metazoa</taxon>
        <taxon>Spiralia</taxon>
        <taxon>Lophotrochozoa</taxon>
        <taxon>Annelida</taxon>
        <taxon>Polychaeta</taxon>
        <taxon>Sedentaria</taxon>
        <taxon>Canalipalpata</taxon>
        <taxon>Sabellida</taxon>
        <taxon>Oweniida</taxon>
        <taxon>Oweniidae</taxon>
        <taxon>Owenia</taxon>
    </lineage>
</organism>
<sequence>MAKKLVISDDTDSDENIGDGNNTDSDESIGDGNDMSNSESAHVEKLKPIRPGPKSKTTKKRVVSSDDTDESGNEERNRTELEESANISVSKSRKKLRVVYGSSDDEVGVTNEDSDKSNLTLREGLAGSNNHRQKPGPKSKTIMKRNPSFDRTKENITASVEDPKTTPGPRSRITKKHATKVKRDNYPFLCFLCDKFDPEDLSQLIQHLREHMDYKHFVCKECGTAFVNWEDGLLHLEEPACKMSSIEYTPAFDETTLLWDTVKKSYFGGLKKDEEEGANVEANDVDHIKCTICEKHIPAGQVDVHSFSHYNQTPFHCDFNTRRCKFKSDNQDELKRHLMKEHGQLESVWFIHMRTITRVPFKDHNALWEDLTLFIGLGYRASIEHLVYTCSICKVYETDKEYKLRTHLVAQHMNPYKCPYCSRKSGLYRIMLPHIKKDHKELPFKEPVLVGNTSAREINRLCMVALRRAKNITLKAEKIDTSTTNTTNTLTTANTQTNSSRKPPGGDNPETIPIEQKLKCTLCGIFTCKSVDAFRYHVCRHFGYSPYTCKKCHNVFRTHDKAILHMASQHPDLQKPLDFIQFQSNPNIESKIKATIDAATEKFNQESKEREMRKLASPPSATVQRVSNKPQLTCQKCGEFSTTELTKYAAHHR</sequence>
<dbReference type="Proteomes" id="UP000749559">
    <property type="component" value="Unassembled WGS sequence"/>
</dbReference>
<evidence type="ECO:0000313" key="7">
    <source>
        <dbReference type="EMBL" id="CAH1802543.1"/>
    </source>
</evidence>
<dbReference type="PANTHER" id="PTHR24403">
    <property type="entry name" value="ZINC FINGER PROTEIN"/>
    <property type="match status" value="1"/>
</dbReference>
<keyword evidence="2" id="KW-0677">Repeat</keyword>
<feature type="compositionally biased region" description="Basic residues" evidence="5">
    <location>
        <begin position="131"/>
        <end position="143"/>
    </location>
</feature>
<dbReference type="AlphaFoldDB" id="A0A8S4QCK1"/>
<keyword evidence="8" id="KW-1185">Reference proteome</keyword>
<evidence type="ECO:0000256" key="1">
    <source>
        <dbReference type="ARBA" id="ARBA00022723"/>
    </source>
</evidence>
<feature type="domain" description="C2H2-type" evidence="6">
    <location>
        <begin position="549"/>
        <end position="570"/>
    </location>
</feature>
<dbReference type="GO" id="GO:0008270">
    <property type="term" value="F:zinc ion binding"/>
    <property type="evidence" value="ECO:0007669"/>
    <property type="project" value="UniProtKB-KW"/>
</dbReference>
<feature type="compositionally biased region" description="Basic and acidic residues" evidence="5">
    <location>
        <begin position="604"/>
        <end position="614"/>
    </location>
</feature>
<feature type="non-terminal residue" evidence="7">
    <location>
        <position position="1"/>
    </location>
</feature>
<feature type="region of interest" description="Disordered" evidence="5">
    <location>
        <begin position="1"/>
        <end position="176"/>
    </location>
</feature>
<gene>
    <name evidence="7" type="ORF">OFUS_LOCUS26211</name>
</gene>
<keyword evidence="3" id="KW-0863">Zinc-finger</keyword>
<name>A0A8S4QCK1_OWEFU</name>
<dbReference type="Gene3D" id="3.30.160.60">
    <property type="entry name" value="Classic Zinc Finger"/>
    <property type="match status" value="3"/>
</dbReference>
<dbReference type="EMBL" id="CAIIXF020000012">
    <property type="protein sequence ID" value="CAH1802543.1"/>
    <property type="molecule type" value="Genomic_DNA"/>
</dbReference>
<dbReference type="SMART" id="SM00355">
    <property type="entry name" value="ZnF_C2H2"/>
    <property type="match status" value="7"/>
</dbReference>
<dbReference type="InterPro" id="IPR013087">
    <property type="entry name" value="Znf_C2H2_type"/>
</dbReference>
<comment type="caution">
    <text evidence="7">The sequence shown here is derived from an EMBL/GenBank/DDBJ whole genome shotgun (WGS) entry which is preliminary data.</text>
</comment>
<evidence type="ECO:0000256" key="4">
    <source>
        <dbReference type="ARBA" id="ARBA00022833"/>
    </source>
</evidence>
<feature type="compositionally biased region" description="Low complexity" evidence="5">
    <location>
        <begin position="485"/>
        <end position="500"/>
    </location>
</feature>
<dbReference type="SUPFAM" id="SSF57667">
    <property type="entry name" value="beta-beta-alpha zinc fingers"/>
    <property type="match status" value="1"/>
</dbReference>
<keyword evidence="4" id="KW-0862">Zinc</keyword>
<accession>A0A8S4QCK1</accession>
<protein>
    <recommendedName>
        <fullName evidence="6">C2H2-type domain-containing protein</fullName>
    </recommendedName>
</protein>